<proteinExistence type="predicted"/>
<dbReference type="EMBL" id="AP019514">
    <property type="protein sequence ID" value="BBI62113.1"/>
    <property type="molecule type" value="Genomic_DNA"/>
</dbReference>
<dbReference type="Proteomes" id="UP000320231">
    <property type="component" value="Chromosome"/>
</dbReference>
<evidence type="ECO:0000313" key="3">
    <source>
        <dbReference type="Proteomes" id="UP000320231"/>
    </source>
</evidence>
<gene>
    <name evidence="2" type="ORF">HSBAA_34190</name>
</gene>
<organism evidence="2 3">
    <name type="scientific">Vreelandella sulfidaeris</name>
    <dbReference type="NCBI Taxonomy" id="115553"/>
    <lineage>
        <taxon>Bacteria</taxon>
        <taxon>Pseudomonadati</taxon>
        <taxon>Pseudomonadota</taxon>
        <taxon>Gammaproteobacteria</taxon>
        <taxon>Oceanospirillales</taxon>
        <taxon>Halomonadaceae</taxon>
        <taxon>Vreelandella</taxon>
    </lineage>
</organism>
<protein>
    <submittedName>
        <fullName evidence="2">Uncharacterized protein</fullName>
    </submittedName>
</protein>
<dbReference type="KEGG" id="hsr:HSBAA_34190"/>
<feature type="compositionally biased region" description="Low complexity" evidence="1">
    <location>
        <begin position="1"/>
        <end position="15"/>
    </location>
</feature>
<feature type="region of interest" description="Disordered" evidence="1">
    <location>
        <begin position="1"/>
        <end position="20"/>
    </location>
</feature>
<accession>A0A455UA24</accession>
<dbReference type="AlphaFoldDB" id="A0A455UA24"/>
<sequence length="63" mass="6749">MDAASAAEQEQADTSTEGLSIQRLALTPGQLRVVRPTEAEQVAHKAKCEAHQLKWFEGAASDA</sequence>
<name>A0A455UA24_9GAMM</name>
<reference evidence="2 3" key="1">
    <citation type="journal article" date="2019" name="Microbiol. Resour. Announc.">
        <title>Complete Genome Sequence of Halomonas sulfidaeris Strain Esulfide1 Isolated from a Metal Sulfide Rock at a Depth of 2,200 Meters, Obtained Using Nanopore Sequencing.</title>
        <authorList>
            <person name="Saito M."/>
            <person name="Nishigata A."/>
            <person name="Galipon J."/>
            <person name="Arakawa K."/>
        </authorList>
    </citation>
    <scope>NUCLEOTIDE SEQUENCE [LARGE SCALE GENOMIC DNA]</scope>
    <source>
        <strain evidence="2 3">ATCC BAA-803</strain>
    </source>
</reference>
<evidence type="ECO:0000256" key="1">
    <source>
        <dbReference type="SAM" id="MobiDB-lite"/>
    </source>
</evidence>
<evidence type="ECO:0000313" key="2">
    <source>
        <dbReference type="EMBL" id="BBI62113.1"/>
    </source>
</evidence>